<dbReference type="Proteomes" id="UP001432322">
    <property type="component" value="Unassembled WGS sequence"/>
</dbReference>
<keyword evidence="2" id="KW-1185">Reference proteome</keyword>
<evidence type="ECO:0000313" key="1">
    <source>
        <dbReference type="EMBL" id="GMT18252.1"/>
    </source>
</evidence>
<dbReference type="EMBL" id="BTSY01000003">
    <property type="protein sequence ID" value="GMT18252.1"/>
    <property type="molecule type" value="Genomic_DNA"/>
</dbReference>
<dbReference type="AlphaFoldDB" id="A0AAV5VJJ1"/>
<comment type="caution">
    <text evidence="1">The sequence shown here is derived from an EMBL/GenBank/DDBJ whole genome shotgun (WGS) entry which is preliminary data.</text>
</comment>
<accession>A0AAV5VJJ1</accession>
<feature type="non-terminal residue" evidence="1">
    <location>
        <position position="1"/>
    </location>
</feature>
<proteinExistence type="predicted"/>
<gene>
    <name evidence="1" type="ORF">PFISCL1PPCAC_9549</name>
</gene>
<name>A0AAV5VJJ1_9BILA</name>
<organism evidence="1 2">
    <name type="scientific">Pristionchus fissidentatus</name>
    <dbReference type="NCBI Taxonomy" id="1538716"/>
    <lineage>
        <taxon>Eukaryota</taxon>
        <taxon>Metazoa</taxon>
        <taxon>Ecdysozoa</taxon>
        <taxon>Nematoda</taxon>
        <taxon>Chromadorea</taxon>
        <taxon>Rhabditida</taxon>
        <taxon>Rhabditina</taxon>
        <taxon>Diplogasteromorpha</taxon>
        <taxon>Diplogasteroidea</taxon>
        <taxon>Neodiplogasteridae</taxon>
        <taxon>Pristionchus</taxon>
    </lineage>
</organism>
<sequence>FRMSGNTMKVDELMHERVAMSNGMGAPVVKRQQTELEKYRSQLSEIMRGKEDFIRKQRHSSLCIEPRRIDDEGIMARFAPLYQEVARLHTDKEEHSEHLRLIRDIINQSIVVEWPRAVYGVHKSGHDEATEVDQAPLIHRARNTVNCRTSHPTMRIKIYALASSDLGGSSAKIGPQVMETFFRCTLTKAQSGVVGEHCESKNVTVAGRMILMQHEGTAATKTTADRTGATMSPDGKLVASQAAPDTHTFHLLSRFGEKNMRSTSFKYENGVMCATFPEMGVTLNSMVDRRQLATRYAILVEVGVNIGDQIFEHSFQSLPFLIANSMTKRSSSSTRLSGAECWTESKMTARSFSCQFPMA</sequence>
<protein>
    <submittedName>
        <fullName evidence="1">Uncharacterized protein</fullName>
    </submittedName>
</protein>
<reference evidence="1" key="1">
    <citation type="submission" date="2023-10" db="EMBL/GenBank/DDBJ databases">
        <title>Genome assembly of Pristionchus species.</title>
        <authorList>
            <person name="Yoshida K."/>
            <person name="Sommer R.J."/>
        </authorList>
    </citation>
    <scope>NUCLEOTIDE SEQUENCE</scope>
    <source>
        <strain evidence="1">RS5133</strain>
    </source>
</reference>
<evidence type="ECO:0000313" key="2">
    <source>
        <dbReference type="Proteomes" id="UP001432322"/>
    </source>
</evidence>